<evidence type="ECO:0000259" key="2">
    <source>
        <dbReference type="Pfam" id="PF12229"/>
    </source>
</evidence>
<protein>
    <submittedName>
        <fullName evidence="3">Peptidoglycan binding domain-containing protein</fullName>
    </submittedName>
</protein>
<organism evidence="3 4">
    <name type="scientific">Kibdelosporangium lantanae</name>
    <dbReference type="NCBI Taxonomy" id="1497396"/>
    <lineage>
        <taxon>Bacteria</taxon>
        <taxon>Bacillati</taxon>
        <taxon>Actinomycetota</taxon>
        <taxon>Actinomycetes</taxon>
        <taxon>Pseudonocardiales</taxon>
        <taxon>Pseudonocardiaceae</taxon>
        <taxon>Kibdelosporangium</taxon>
    </lineage>
</organism>
<feature type="domain" description="YoaR-like putative peptidoglycan binding" evidence="2">
    <location>
        <begin position="5"/>
        <end position="96"/>
    </location>
</feature>
<sequence>MTTQVDPAKAGLTPDWRKTLDNAGSQPVNPITRVMSFFSTREVPFEIVVDRTALDTTLAEAGGKVAQEPVEGTIKYANAVPSVVEPQEGRKVDPAAADLVVEILGTLRAGGTFAILDQKHPRARLDACAELLTAPVSTRSTA</sequence>
<dbReference type="EMBL" id="JBHTIS010003884">
    <property type="protein sequence ID" value="MFD1051807.1"/>
    <property type="molecule type" value="Genomic_DNA"/>
</dbReference>
<evidence type="ECO:0000256" key="1">
    <source>
        <dbReference type="SAM" id="MobiDB-lite"/>
    </source>
</evidence>
<comment type="caution">
    <text evidence="3">The sequence shown here is derived from an EMBL/GenBank/DDBJ whole genome shotgun (WGS) entry which is preliminary data.</text>
</comment>
<feature type="non-terminal residue" evidence="3">
    <location>
        <position position="142"/>
    </location>
</feature>
<gene>
    <name evidence="3" type="ORF">ACFQ1S_42745</name>
</gene>
<proteinExistence type="predicted"/>
<dbReference type="Proteomes" id="UP001597045">
    <property type="component" value="Unassembled WGS sequence"/>
</dbReference>
<name>A0ABW3MNL0_9PSEU</name>
<keyword evidence="4" id="KW-1185">Reference proteome</keyword>
<dbReference type="InterPro" id="IPR022029">
    <property type="entry name" value="YoaR-like_PG-bd"/>
</dbReference>
<feature type="region of interest" description="Disordered" evidence="1">
    <location>
        <begin position="1"/>
        <end position="24"/>
    </location>
</feature>
<reference evidence="4" key="1">
    <citation type="journal article" date="2019" name="Int. J. Syst. Evol. Microbiol.">
        <title>The Global Catalogue of Microorganisms (GCM) 10K type strain sequencing project: providing services to taxonomists for standard genome sequencing and annotation.</title>
        <authorList>
            <consortium name="The Broad Institute Genomics Platform"/>
            <consortium name="The Broad Institute Genome Sequencing Center for Infectious Disease"/>
            <person name="Wu L."/>
            <person name="Ma J."/>
        </authorList>
    </citation>
    <scope>NUCLEOTIDE SEQUENCE [LARGE SCALE GENOMIC DNA]</scope>
    <source>
        <strain evidence="4">JCM 31486</strain>
    </source>
</reference>
<evidence type="ECO:0000313" key="3">
    <source>
        <dbReference type="EMBL" id="MFD1051807.1"/>
    </source>
</evidence>
<evidence type="ECO:0000313" key="4">
    <source>
        <dbReference type="Proteomes" id="UP001597045"/>
    </source>
</evidence>
<dbReference type="Pfam" id="PF12229">
    <property type="entry name" value="PG_binding_4"/>
    <property type="match status" value="1"/>
</dbReference>
<accession>A0ABW3MNL0</accession>